<dbReference type="GO" id="GO:0006950">
    <property type="term" value="P:response to stress"/>
    <property type="evidence" value="ECO:0007669"/>
    <property type="project" value="TreeGrafter"/>
</dbReference>
<dbReference type="STRING" id="1190417.SAMN05660690_4135"/>
<dbReference type="SUPFAM" id="SSF46785">
    <property type="entry name" value="Winged helix' DNA-binding domain"/>
    <property type="match status" value="1"/>
</dbReference>
<name>A0A1G6UAA3_9ACTN</name>
<dbReference type="InterPro" id="IPR039422">
    <property type="entry name" value="MarR/SlyA-like"/>
</dbReference>
<organism evidence="2 3">
    <name type="scientific">Geodermatophilus telluris</name>
    <dbReference type="NCBI Taxonomy" id="1190417"/>
    <lineage>
        <taxon>Bacteria</taxon>
        <taxon>Bacillati</taxon>
        <taxon>Actinomycetota</taxon>
        <taxon>Actinomycetes</taxon>
        <taxon>Geodermatophilales</taxon>
        <taxon>Geodermatophilaceae</taxon>
        <taxon>Geodermatophilus</taxon>
    </lineage>
</organism>
<evidence type="ECO:0000313" key="2">
    <source>
        <dbReference type="EMBL" id="SDD38322.1"/>
    </source>
</evidence>
<evidence type="ECO:0000313" key="3">
    <source>
        <dbReference type="Proteomes" id="UP000199416"/>
    </source>
</evidence>
<dbReference type="Gene3D" id="1.10.10.10">
    <property type="entry name" value="Winged helix-like DNA-binding domain superfamily/Winged helix DNA-binding domain"/>
    <property type="match status" value="1"/>
</dbReference>
<sequence length="162" mass="17801">MVKPLVYLGRWWATVSEPVNGEPLVVVLLEQAMHRIRAELYALSDASFPGLRVRHYRLLSFLPPEGERLTRLTAASGLTKQALAQALAPLEAGAYVEVVPDPTDRRARLVRLTGRGREATAAVRRRLAAVEREWAARVGEERYAVARAVLADLAPGPVTVGE</sequence>
<protein>
    <submittedName>
        <fullName evidence="2">DNA-binding transcriptional regulator, MarR family</fullName>
    </submittedName>
</protein>
<keyword evidence="3" id="KW-1185">Reference proteome</keyword>
<dbReference type="PANTHER" id="PTHR33164">
    <property type="entry name" value="TRANSCRIPTIONAL REGULATOR, MARR FAMILY"/>
    <property type="match status" value="1"/>
</dbReference>
<evidence type="ECO:0000259" key="1">
    <source>
        <dbReference type="PROSITE" id="PS50995"/>
    </source>
</evidence>
<gene>
    <name evidence="2" type="ORF">SAMN05660690_4135</name>
</gene>
<dbReference type="EMBL" id="FMZF01000007">
    <property type="protein sequence ID" value="SDD38322.1"/>
    <property type="molecule type" value="Genomic_DNA"/>
</dbReference>
<dbReference type="GO" id="GO:0003677">
    <property type="term" value="F:DNA binding"/>
    <property type="evidence" value="ECO:0007669"/>
    <property type="project" value="UniProtKB-KW"/>
</dbReference>
<dbReference type="PROSITE" id="PS50995">
    <property type="entry name" value="HTH_MARR_2"/>
    <property type="match status" value="1"/>
</dbReference>
<dbReference type="SMART" id="SM00347">
    <property type="entry name" value="HTH_MARR"/>
    <property type="match status" value="1"/>
</dbReference>
<dbReference type="AlphaFoldDB" id="A0A1G6UAA3"/>
<accession>A0A1G6UAA3</accession>
<reference evidence="3" key="1">
    <citation type="submission" date="2016-10" db="EMBL/GenBank/DDBJ databases">
        <authorList>
            <person name="Varghese N."/>
            <person name="Submissions S."/>
        </authorList>
    </citation>
    <scope>NUCLEOTIDE SEQUENCE [LARGE SCALE GENOMIC DNA]</scope>
    <source>
        <strain evidence="3">DSM 45421</strain>
    </source>
</reference>
<dbReference type="InterPro" id="IPR036388">
    <property type="entry name" value="WH-like_DNA-bd_sf"/>
</dbReference>
<keyword evidence="2" id="KW-0238">DNA-binding</keyword>
<feature type="domain" description="HTH marR-type" evidence="1">
    <location>
        <begin position="22"/>
        <end position="155"/>
    </location>
</feature>
<dbReference type="InterPro" id="IPR000835">
    <property type="entry name" value="HTH_MarR-typ"/>
</dbReference>
<dbReference type="InterPro" id="IPR036390">
    <property type="entry name" value="WH_DNA-bd_sf"/>
</dbReference>
<dbReference type="Proteomes" id="UP000199416">
    <property type="component" value="Unassembled WGS sequence"/>
</dbReference>
<proteinExistence type="predicted"/>
<dbReference type="PANTHER" id="PTHR33164:SF99">
    <property type="entry name" value="MARR FAMILY REGULATORY PROTEIN"/>
    <property type="match status" value="1"/>
</dbReference>
<dbReference type="GO" id="GO:0003700">
    <property type="term" value="F:DNA-binding transcription factor activity"/>
    <property type="evidence" value="ECO:0007669"/>
    <property type="project" value="InterPro"/>
</dbReference>